<evidence type="ECO:0000313" key="3">
    <source>
        <dbReference type="Proteomes" id="UP000183567"/>
    </source>
</evidence>
<feature type="region of interest" description="Disordered" evidence="1">
    <location>
        <begin position="53"/>
        <end position="110"/>
    </location>
</feature>
<gene>
    <name evidence="2" type="ORF">AZE42_04080</name>
</gene>
<evidence type="ECO:0000256" key="1">
    <source>
        <dbReference type="SAM" id="MobiDB-lite"/>
    </source>
</evidence>
<accession>A0A1J8PUU4</accession>
<feature type="compositionally biased region" description="Polar residues" evidence="1">
    <location>
        <begin position="92"/>
        <end position="110"/>
    </location>
</feature>
<dbReference type="OrthoDB" id="437457at2759"/>
<organism evidence="2 3">
    <name type="scientific">Rhizopogon vesiculosus</name>
    <dbReference type="NCBI Taxonomy" id="180088"/>
    <lineage>
        <taxon>Eukaryota</taxon>
        <taxon>Fungi</taxon>
        <taxon>Dikarya</taxon>
        <taxon>Basidiomycota</taxon>
        <taxon>Agaricomycotina</taxon>
        <taxon>Agaricomycetes</taxon>
        <taxon>Agaricomycetidae</taxon>
        <taxon>Boletales</taxon>
        <taxon>Suillineae</taxon>
        <taxon>Rhizopogonaceae</taxon>
        <taxon>Rhizopogon</taxon>
    </lineage>
</organism>
<evidence type="ECO:0000313" key="2">
    <source>
        <dbReference type="EMBL" id="OJA12247.1"/>
    </source>
</evidence>
<protein>
    <submittedName>
        <fullName evidence="2">Uncharacterized protein</fullName>
    </submittedName>
</protein>
<dbReference type="Proteomes" id="UP000183567">
    <property type="component" value="Unassembled WGS sequence"/>
</dbReference>
<dbReference type="EMBL" id="LVVM01004745">
    <property type="protein sequence ID" value="OJA12247.1"/>
    <property type="molecule type" value="Genomic_DNA"/>
</dbReference>
<comment type="caution">
    <text evidence="2">The sequence shown here is derived from an EMBL/GenBank/DDBJ whole genome shotgun (WGS) entry which is preliminary data.</text>
</comment>
<dbReference type="AlphaFoldDB" id="A0A1J8PUU4"/>
<name>A0A1J8PUU4_9AGAM</name>
<sequence>MHVLASTPSPRVKFAPQTPFIRAQFSYFPSDDGIDENLLILLHRLVGIDGRAARTSPLRTLGDHSSSRKRHSSRTQASPSCTKKRSSGIPPSISSATSSNGQTPLLHSTF</sequence>
<proteinExistence type="predicted"/>
<keyword evidence="3" id="KW-1185">Reference proteome</keyword>
<reference evidence="2 3" key="1">
    <citation type="submission" date="2016-03" db="EMBL/GenBank/DDBJ databases">
        <title>Comparative genomics of the ectomycorrhizal sister species Rhizopogon vinicolor and Rhizopogon vesiculosus (Basidiomycota: Boletales) reveals a divergence of the mating type B locus.</title>
        <authorList>
            <person name="Mujic A.B."/>
            <person name="Kuo A."/>
            <person name="Tritt A."/>
            <person name="Lipzen A."/>
            <person name="Chen C."/>
            <person name="Johnson J."/>
            <person name="Sharma A."/>
            <person name="Barry K."/>
            <person name="Grigoriev I.V."/>
            <person name="Spatafora J.W."/>
        </authorList>
    </citation>
    <scope>NUCLEOTIDE SEQUENCE [LARGE SCALE GENOMIC DNA]</scope>
    <source>
        <strain evidence="2 3">AM-OR11-056</strain>
    </source>
</reference>